<dbReference type="Pfam" id="PF00528">
    <property type="entry name" value="BPD_transp_1"/>
    <property type="match status" value="1"/>
</dbReference>
<feature type="transmembrane region" description="Helical" evidence="7">
    <location>
        <begin position="230"/>
        <end position="249"/>
    </location>
</feature>
<feature type="domain" description="ABC transmembrane type-1" evidence="8">
    <location>
        <begin position="73"/>
        <end position="296"/>
    </location>
</feature>
<dbReference type="PANTHER" id="PTHR30193:SF41">
    <property type="entry name" value="DIACETYLCHITOBIOSE UPTAKE SYSTEM PERMEASE PROTEIN NGCF"/>
    <property type="match status" value="1"/>
</dbReference>
<dbReference type="GO" id="GO:0005886">
    <property type="term" value="C:plasma membrane"/>
    <property type="evidence" value="ECO:0007669"/>
    <property type="project" value="UniProtKB-SubCell"/>
</dbReference>
<reference evidence="9 10" key="1">
    <citation type="submission" date="2016-10" db="EMBL/GenBank/DDBJ databases">
        <authorList>
            <person name="de Groot N.N."/>
        </authorList>
    </citation>
    <scope>NUCLEOTIDE SEQUENCE [LARGE SCALE GENOMIC DNA]</scope>
    <source>
        <strain evidence="9 10">MON 2.2</strain>
    </source>
</reference>
<evidence type="ECO:0000256" key="5">
    <source>
        <dbReference type="ARBA" id="ARBA00022989"/>
    </source>
</evidence>
<comment type="similarity">
    <text evidence="7">Belongs to the binding-protein-dependent transport system permease family.</text>
</comment>
<comment type="subcellular location">
    <subcellularLocation>
        <location evidence="1 7">Cell membrane</location>
        <topology evidence="1 7">Multi-pass membrane protein</topology>
    </subcellularLocation>
</comment>
<keyword evidence="4 7" id="KW-0812">Transmembrane</keyword>
<keyword evidence="2 7" id="KW-0813">Transport</keyword>
<dbReference type="InterPro" id="IPR000515">
    <property type="entry name" value="MetI-like"/>
</dbReference>
<dbReference type="InterPro" id="IPR051393">
    <property type="entry name" value="ABC_transporter_permease"/>
</dbReference>
<feature type="transmembrane region" description="Helical" evidence="7">
    <location>
        <begin position="21"/>
        <end position="43"/>
    </location>
</feature>
<evidence type="ECO:0000313" key="10">
    <source>
        <dbReference type="Proteomes" id="UP000198546"/>
    </source>
</evidence>
<organism evidence="9 10">
    <name type="scientific">Auraticoccus monumenti</name>
    <dbReference type="NCBI Taxonomy" id="675864"/>
    <lineage>
        <taxon>Bacteria</taxon>
        <taxon>Bacillati</taxon>
        <taxon>Actinomycetota</taxon>
        <taxon>Actinomycetes</taxon>
        <taxon>Propionibacteriales</taxon>
        <taxon>Propionibacteriaceae</taxon>
        <taxon>Auraticoccus</taxon>
    </lineage>
</organism>
<dbReference type="PROSITE" id="PS50928">
    <property type="entry name" value="ABC_TM1"/>
    <property type="match status" value="1"/>
</dbReference>
<feature type="transmembrane region" description="Helical" evidence="7">
    <location>
        <begin position="169"/>
        <end position="191"/>
    </location>
</feature>
<evidence type="ECO:0000259" key="8">
    <source>
        <dbReference type="PROSITE" id="PS50928"/>
    </source>
</evidence>
<dbReference type="STRING" id="675864.SAMN04489747_3812"/>
<keyword evidence="6 7" id="KW-0472">Membrane</keyword>
<dbReference type="AlphaFoldDB" id="A0A1G7E3N3"/>
<evidence type="ECO:0000256" key="4">
    <source>
        <dbReference type="ARBA" id="ARBA00022692"/>
    </source>
</evidence>
<dbReference type="InterPro" id="IPR035906">
    <property type="entry name" value="MetI-like_sf"/>
</dbReference>
<dbReference type="EMBL" id="LT629688">
    <property type="protein sequence ID" value="SDE58323.1"/>
    <property type="molecule type" value="Genomic_DNA"/>
</dbReference>
<keyword evidence="10" id="KW-1185">Reference proteome</keyword>
<dbReference type="Gene3D" id="1.10.3720.10">
    <property type="entry name" value="MetI-like"/>
    <property type="match status" value="1"/>
</dbReference>
<evidence type="ECO:0000256" key="6">
    <source>
        <dbReference type="ARBA" id="ARBA00023136"/>
    </source>
</evidence>
<evidence type="ECO:0000256" key="1">
    <source>
        <dbReference type="ARBA" id="ARBA00004651"/>
    </source>
</evidence>
<dbReference type="Proteomes" id="UP000198546">
    <property type="component" value="Chromosome i"/>
</dbReference>
<name>A0A1G7E3N3_9ACTN</name>
<dbReference type="GO" id="GO:0055085">
    <property type="term" value="P:transmembrane transport"/>
    <property type="evidence" value="ECO:0007669"/>
    <property type="project" value="InterPro"/>
</dbReference>
<dbReference type="PANTHER" id="PTHR30193">
    <property type="entry name" value="ABC TRANSPORTER PERMEASE PROTEIN"/>
    <property type="match status" value="1"/>
</dbReference>
<sequence>MSSLAATTGRRPPLRRALLERAAAVGFLLPTVVLVLVFCYYPALRAGYTSLTRWDGFNAPEWVGLQNFVDVFADASFHQSAVNVAIWTLFGVPLAMVPSFVVAELIFRLRSERLQYFWRAVFTAPLIIPPVVSVLIWQFLYGPAGPINTLLDSLGLGSWARGWISDPQFALWALIFLGFPWVSAFNVLIFYSGLKAIPREVLEASALEGAGRLDQLLRIEVPLTFGQWKLLLVLSIIGVTQNLMVPLLLTGGGPGDATLTPVLYMYQRAITYGNYGFGMAVGTILFVVVLALSIINMRVLRTDR</sequence>
<protein>
    <submittedName>
        <fullName evidence="9">Raffinose/stachyose/melibiose transport system permease protein</fullName>
    </submittedName>
</protein>
<dbReference type="OrthoDB" id="145927at2"/>
<dbReference type="SUPFAM" id="SSF161098">
    <property type="entry name" value="MetI-like"/>
    <property type="match status" value="1"/>
</dbReference>
<accession>A0A1G7E3N3</accession>
<keyword evidence="5 7" id="KW-1133">Transmembrane helix</keyword>
<dbReference type="RefSeq" id="WP_090595689.1">
    <property type="nucleotide sequence ID" value="NZ_LT629688.1"/>
</dbReference>
<dbReference type="CDD" id="cd06261">
    <property type="entry name" value="TM_PBP2"/>
    <property type="match status" value="1"/>
</dbReference>
<evidence type="ECO:0000256" key="2">
    <source>
        <dbReference type="ARBA" id="ARBA00022448"/>
    </source>
</evidence>
<feature type="transmembrane region" description="Helical" evidence="7">
    <location>
        <begin position="269"/>
        <end position="295"/>
    </location>
</feature>
<evidence type="ECO:0000256" key="7">
    <source>
        <dbReference type="RuleBase" id="RU363032"/>
    </source>
</evidence>
<gene>
    <name evidence="9" type="ORF">SAMN04489747_3812</name>
</gene>
<feature type="transmembrane region" description="Helical" evidence="7">
    <location>
        <begin position="84"/>
        <end position="107"/>
    </location>
</feature>
<feature type="transmembrane region" description="Helical" evidence="7">
    <location>
        <begin position="116"/>
        <end position="140"/>
    </location>
</feature>
<evidence type="ECO:0000256" key="3">
    <source>
        <dbReference type="ARBA" id="ARBA00022475"/>
    </source>
</evidence>
<evidence type="ECO:0000313" key="9">
    <source>
        <dbReference type="EMBL" id="SDE58323.1"/>
    </source>
</evidence>
<proteinExistence type="inferred from homology"/>
<keyword evidence="3" id="KW-1003">Cell membrane</keyword>